<keyword evidence="11 14" id="KW-0472">Membrane</keyword>
<dbReference type="PRINTS" id="PR00463">
    <property type="entry name" value="EP450I"/>
</dbReference>
<evidence type="ECO:0000256" key="14">
    <source>
        <dbReference type="SAM" id="Phobius"/>
    </source>
</evidence>
<keyword evidence="6 12" id="KW-0479">Metal-binding</keyword>
<keyword evidence="7 14" id="KW-1133">Transmembrane helix</keyword>
<protein>
    <submittedName>
        <fullName evidence="15">Cytochrome P450</fullName>
    </submittedName>
</protein>
<feature type="transmembrane region" description="Helical" evidence="14">
    <location>
        <begin position="20"/>
        <end position="38"/>
    </location>
</feature>
<feature type="transmembrane region" description="Helical" evidence="14">
    <location>
        <begin position="313"/>
        <end position="335"/>
    </location>
</feature>
<evidence type="ECO:0000256" key="3">
    <source>
        <dbReference type="ARBA" id="ARBA00010617"/>
    </source>
</evidence>
<dbReference type="FunFam" id="1.10.630.10:FF:000047">
    <property type="entry name" value="Cytochrome P450 monooxygenase"/>
    <property type="match status" value="1"/>
</dbReference>
<dbReference type="InterPro" id="IPR002401">
    <property type="entry name" value="Cyt_P450_E_grp-I"/>
</dbReference>
<dbReference type="GO" id="GO:0004497">
    <property type="term" value="F:monooxygenase activity"/>
    <property type="evidence" value="ECO:0007669"/>
    <property type="project" value="UniProtKB-KW"/>
</dbReference>
<dbReference type="EMBL" id="JAADJZ010000010">
    <property type="protein sequence ID" value="KAF2872073.1"/>
    <property type="molecule type" value="Genomic_DNA"/>
</dbReference>
<dbReference type="Pfam" id="PF00067">
    <property type="entry name" value="p450"/>
    <property type="match status" value="1"/>
</dbReference>
<proteinExistence type="inferred from homology"/>
<dbReference type="InterPro" id="IPR017972">
    <property type="entry name" value="Cyt_P450_CS"/>
</dbReference>
<keyword evidence="4 12" id="KW-0349">Heme</keyword>
<dbReference type="PANTHER" id="PTHR24305">
    <property type="entry name" value="CYTOCHROME P450"/>
    <property type="match status" value="1"/>
</dbReference>
<dbReference type="PRINTS" id="PR00385">
    <property type="entry name" value="P450"/>
</dbReference>
<keyword evidence="9 12" id="KW-0408">Iron</keyword>
<dbReference type="InterPro" id="IPR001128">
    <property type="entry name" value="Cyt_P450"/>
</dbReference>
<dbReference type="GO" id="GO:0016020">
    <property type="term" value="C:membrane"/>
    <property type="evidence" value="ECO:0007669"/>
    <property type="project" value="UniProtKB-SubCell"/>
</dbReference>
<dbReference type="PANTHER" id="PTHR24305:SF210">
    <property type="entry name" value="CYTOCHROME P450 MONOOXYGENASE ASQL-RELATED"/>
    <property type="match status" value="1"/>
</dbReference>
<evidence type="ECO:0000313" key="15">
    <source>
        <dbReference type="EMBL" id="KAF2872073.1"/>
    </source>
</evidence>
<evidence type="ECO:0000256" key="5">
    <source>
        <dbReference type="ARBA" id="ARBA00022692"/>
    </source>
</evidence>
<evidence type="ECO:0000256" key="12">
    <source>
        <dbReference type="PIRSR" id="PIRSR602401-1"/>
    </source>
</evidence>
<evidence type="ECO:0000256" key="6">
    <source>
        <dbReference type="ARBA" id="ARBA00022723"/>
    </source>
</evidence>
<organism evidence="15 16">
    <name type="scientific">Massariosphaeria phaeospora</name>
    <dbReference type="NCBI Taxonomy" id="100035"/>
    <lineage>
        <taxon>Eukaryota</taxon>
        <taxon>Fungi</taxon>
        <taxon>Dikarya</taxon>
        <taxon>Ascomycota</taxon>
        <taxon>Pezizomycotina</taxon>
        <taxon>Dothideomycetes</taxon>
        <taxon>Pleosporomycetidae</taxon>
        <taxon>Pleosporales</taxon>
        <taxon>Pleosporales incertae sedis</taxon>
        <taxon>Massariosphaeria</taxon>
    </lineage>
</organism>
<keyword evidence="10 13" id="KW-0503">Monooxygenase</keyword>
<dbReference type="GO" id="GO:0009403">
    <property type="term" value="P:toxin biosynthetic process"/>
    <property type="evidence" value="ECO:0007669"/>
    <property type="project" value="UniProtKB-ARBA"/>
</dbReference>
<dbReference type="AlphaFoldDB" id="A0A7C8IBG0"/>
<evidence type="ECO:0000256" key="9">
    <source>
        <dbReference type="ARBA" id="ARBA00023004"/>
    </source>
</evidence>
<evidence type="ECO:0000256" key="10">
    <source>
        <dbReference type="ARBA" id="ARBA00023033"/>
    </source>
</evidence>
<dbReference type="Proteomes" id="UP000481861">
    <property type="component" value="Unassembled WGS sequence"/>
</dbReference>
<dbReference type="GO" id="GO:0020037">
    <property type="term" value="F:heme binding"/>
    <property type="evidence" value="ECO:0007669"/>
    <property type="project" value="InterPro"/>
</dbReference>
<keyword evidence="16" id="KW-1185">Reference proteome</keyword>
<dbReference type="GO" id="GO:0005506">
    <property type="term" value="F:iron ion binding"/>
    <property type="evidence" value="ECO:0007669"/>
    <property type="project" value="InterPro"/>
</dbReference>
<evidence type="ECO:0000256" key="4">
    <source>
        <dbReference type="ARBA" id="ARBA00022617"/>
    </source>
</evidence>
<dbReference type="Gene3D" id="1.10.630.10">
    <property type="entry name" value="Cytochrome P450"/>
    <property type="match status" value="1"/>
</dbReference>
<dbReference type="OrthoDB" id="1470350at2759"/>
<evidence type="ECO:0000256" key="13">
    <source>
        <dbReference type="RuleBase" id="RU000461"/>
    </source>
</evidence>
<comment type="subcellular location">
    <subcellularLocation>
        <location evidence="2">Membrane</location>
        <topology evidence="2">Single-pass membrane protein</topology>
    </subcellularLocation>
</comment>
<evidence type="ECO:0000256" key="7">
    <source>
        <dbReference type="ARBA" id="ARBA00022989"/>
    </source>
</evidence>
<name>A0A7C8IBG0_9PLEO</name>
<comment type="caution">
    <text evidence="15">The sequence shown here is derived from an EMBL/GenBank/DDBJ whole genome shotgun (WGS) entry which is preliminary data.</text>
</comment>
<evidence type="ECO:0000256" key="2">
    <source>
        <dbReference type="ARBA" id="ARBA00004167"/>
    </source>
</evidence>
<keyword evidence="5 14" id="KW-0812">Transmembrane</keyword>
<dbReference type="SUPFAM" id="SSF48264">
    <property type="entry name" value="Cytochrome P450"/>
    <property type="match status" value="1"/>
</dbReference>
<dbReference type="GO" id="GO:0016705">
    <property type="term" value="F:oxidoreductase activity, acting on paired donors, with incorporation or reduction of molecular oxygen"/>
    <property type="evidence" value="ECO:0007669"/>
    <property type="project" value="InterPro"/>
</dbReference>
<reference evidence="15 16" key="1">
    <citation type="submission" date="2020-01" db="EMBL/GenBank/DDBJ databases">
        <authorList>
            <consortium name="DOE Joint Genome Institute"/>
            <person name="Haridas S."/>
            <person name="Albert R."/>
            <person name="Binder M."/>
            <person name="Bloem J."/>
            <person name="Labutti K."/>
            <person name="Salamov A."/>
            <person name="Andreopoulos B."/>
            <person name="Baker S.E."/>
            <person name="Barry K."/>
            <person name="Bills G."/>
            <person name="Bluhm B.H."/>
            <person name="Cannon C."/>
            <person name="Castanera R."/>
            <person name="Culley D.E."/>
            <person name="Daum C."/>
            <person name="Ezra D."/>
            <person name="Gonzalez J.B."/>
            <person name="Henrissat B."/>
            <person name="Kuo A."/>
            <person name="Liang C."/>
            <person name="Lipzen A."/>
            <person name="Lutzoni F."/>
            <person name="Magnuson J."/>
            <person name="Mondo S."/>
            <person name="Nolan M."/>
            <person name="Ohm R."/>
            <person name="Pangilinan J."/>
            <person name="Park H.-J.H."/>
            <person name="Ramirez L."/>
            <person name="Alfaro M."/>
            <person name="Sun H."/>
            <person name="Tritt A."/>
            <person name="Yoshinaga Y."/>
            <person name="Zwiers L.-H.L."/>
            <person name="Turgeon B.G."/>
            <person name="Goodwin S.B."/>
            <person name="Spatafora J.W."/>
            <person name="Crous P.W."/>
            <person name="Grigoriev I.V."/>
        </authorList>
    </citation>
    <scope>NUCLEOTIDE SEQUENCE [LARGE SCALE GENOMIC DNA]</scope>
    <source>
        <strain evidence="15 16">CBS 611.86</strain>
    </source>
</reference>
<dbReference type="PROSITE" id="PS00086">
    <property type="entry name" value="CYTOCHROME_P450"/>
    <property type="match status" value="1"/>
</dbReference>
<keyword evidence="8 13" id="KW-0560">Oxidoreductase</keyword>
<comment type="similarity">
    <text evidence="3 13">Belongs to the cytochrome P450 family.</text>
</comment>
<gene>
    <name evidence="15" type="ORF">BDV95DRAFT_606634</name>
</gene>
<evidence type="ECO:0000256" key="1">
    <source>
        <dbReference type="ARBA" id="ARBA00001971"/>
    </source>
</evidence>
<accession>A0A7C8IBG0</accession>
<dbReference type="InterPro" id="IPR050121">
    <property type="entry name" value="Cytochrome_P450_monoxygenase"/>
</dbReference>
<sequence>MHATPDGIPLGLSRLIQHATISQVVTSVVLVLVVRWVVRGVQRVYFHPLSRFPGPKFAAATRIPQLVAIWTGTNHTHVCKLHEKYGNIVRTAPDELSFVHPDAWRDIHGHGLKGTAGSPPPKNFTRYGNTVNGKPSMIIASDGEHQRQRRIFTPAFSDRALKQQEPLFLKYINLLVQKLKEGSQENPNHAFNMVDMYTFTTFDVMGDLTFGEPLQMLANTEYHPWVSIVFDSVKMGSRFALMFYYPMLRKVWEAFVPESFAKKRFEHFQHSVNRVTKRLEKGRESEGVDLWTLVLKQHEGKGLSRDEMDSNAALFMIAGTETTATIASGLTYLLVKNPECMRKVVQEIRSIPNEDDMHLESLAALPYLNACIKEAFRIYPPVSIGLPHLTPPQGSTIAGEFIPPGWSVTVPQLAMYTSSRNFKEPHDFIPERWMGDERFASDQRAAVQPFSVGSRDCLGKNMAYHELRLIMAKVLYNFDIELRPESDNWIDRQRVFNLWEKPPLLCKLKPVH</sequence>
<dbReference type="CDD" id="cd11058">
    <property type="entry name" value="CYP60B-like"/>
    <property type="match status" value="1"/>
</dbReference>
<evidence type="ECO:0000256" key="8">
    <source>
        <dbReference type="ARBA" id="ARBA00023002"/>
    </source>
</evidence>
<comment type="cofactor">
    <cofactor evidence="1 12">
        <name>heme</name>
        <dbReference type="ChEBI" id="CHEBI:30413"/>
    </cofactor>
</comment>
<evidence type="ECO:0000313" key="16">
    <source>
        <dbReference type="Proteomes" id="UP000481861"/>
    </source>
</evidence>
<dbReference type="InterPro" id="IPR036396">
    <property type="entry name" value="Cyt_P450_sf"/>
</dbReference>
<evidence type="ECO:0000256" key="11">
    <source>
        <dbReference type="ARBA" id="ARBA00023136"/>
    </source>
</evidence>
<feature type="binding site" description="axial binding residue" evidence="12">
    <location>
        <position position="457"/>
    </location>
    <ligand>
        <name>heme</name>
        <dbReference type="ChEBI" id="CHEBI:30413"/>
    </ligand>
    <ligandPart>
        <name>Fe</name>
        <dbReference type="ChEBI" id="CHEBI:18248"/>
    </ligandPart>
</feature>